<dbReference type="Pfam" id="PF03886">
    <property type="entry name" value="ABC_trans_aux"/>
    <property type="match status" value="1"/>
</dbReference>
<dbReference type="OrthoDB" id="324832at2"/>
<evidence type="ECO:0000313" key="2">
    <source>
        <dbReference type="EMBL" id="SLM46483.1"/>
    </source>
</evidence>
<accession>A0A1W1I0W2</accession>
<dbReference type="PROSITE" id="PS51257">
    <property type="entry name" value="PROKAR_LIPOPROTEIN"/>
    <property type="match status" value="1"/>
</dbReference>
<gene>
    <name evidence="2" type="ORF">NSJP_0311</name>
</gene>
<name>A0A1W1I0W2_9BACT</name>
<dbReference type="RefSeq" id="WP_080885161.1">
    <property type="nucleotide sequence ID" value="NZ_LT828648.1"/>
</dbReference>
<dbReference type="InterPro" id="IPR005586">
    <property type="entry name" value="ABC_trans_aux"/>
</dbReference>
<organism evidence="2 3">
    <name type="scientific">Nitrospira japonica</name>
    <dbReference type="NCBI Taxonomy" id="1325564"/>
    <lineage>
        <taxon>Bacteria</taxon>
        <taxon>Pseudomonadati</taxon>
        <taxon>Nitrospirota</taxon>
        <taxon>Nitrospiria</taxon>
        <taxon>Nitrospirales</taxon>
        <taxon>Nitrospiraceae</taxon>
        <taxon>Nitrospira</taxon>
    </lineage>
</organism>
<dbReference type="STRING" id="1325564.NSJP_0311"/>
<dbReference type="AlphaFoldDB" id="A0A1W1I0W2"/>
<feature type="domain" description="ABC-type transport auxiliary lipoprotein component" evidence="1">
    <location>
        <begin position="40"/>
        <end position="194"/>
    </location>
</feature>
<sequence>MTARDVKTKVLCAVIVPLMLGGCVNLNKSYPEKRSFALDVGSDHQPTPTAGSAVLRVSRFRVSPLFAGRAMVYRVGELQYDNDFYNEWLVSPSVLLTQQVQGWLSKSNRFRFVLTGMNHVEPTHVLDATVTEFYGDYRSGGSPQAVLGVEIMLLIDDRKDETVLFRRSYRQEVPLAGRAPDALAAGLSQAARQVLIDFDRDLDGVSLEPSPRSR</sequence>
<dbReference type="Proteomes" id="UP000192042">
    <property type="component" value="Chromosome I"/>
</dbReference>
<dbReference type="Gene3D" id="3.40.50.10610">
    <property type="entry name" value="ABC-type transport auxiliary lipoprotein component"/>
    <property type="match status" value="1"/>
</dbReference>
<dbReference type="EMBL" id="LT828648">
    <property type="protein sequence ID" value="SLM46483.1"/>
    <property type="molecule type" value="Genomic_DNA"/>
</dbReference>
<evidence type="ECO:0000313" key="3">
    <source>
        <dbReference type="Proteomes" id="UP000192042"/>
    </source>
</evidence>
<protein>
    <recommendedName>
        <fullName evidence="1">ABC-type transport auxiliary lipoprotein component domain-containing protein</fullName>
    </recommendedName>
</protein>
<proteinExistence type="predicted"/>
<evidence type="ECO:0000259" key="1">
    <source>
        <dbReference type="Pfam" id="PF03886"/>
    </source>
</evidence>
<reference evidence="2 3" key="1">
    <citation type="submission" date="2017-03" db="EMBL/GenBank/DDBJ databases">
        <authorList>
            <person name="Afonso C.L."/>
            <person name="Miller P.J."/>
            <person name="Scott M.A."/>
            <person name="Spackman E."/>
            <person name="Goraichik I."/>
            <person name="Dimitrov K.M."/>
            <person name="Suarez D.L."/>
            <person name="Swayne D.E."/>
        </authorList>
    </citation>
    <scope>NUCLEOTIDE SEQUENCE [LARGE SCALE GENOMIC DNA]</scope>
    <source>
        <strain evidence="2">Genome sequencing of Nitrospira japonica strain NJ11</strain>
    </source>
</reference>
<dbReference type="SUPFAM" id="SSF159594">
    <property type="entry name" value="XCC0632-like"/>
    <property type="match status" value="1"/>
</dbReference>
<keyword evidence="3" id="KW-1185">Reference proteome</keyword>
<dbReference type="KEGG" id="nja:NSJP_0311"/>